<protein>
    <recommendedName>
        <fullName evidence="3">DNA topoisomerase</fullName>
        <ecNumber evidence="3">5.6.2.1</ecNumber>
    </recommendedName>
    <alternativeName>
        <fullName evidence="12">Omega-protein</fullName>
    </alternativeName>
    <alternativeName>
        <fullName evidence="11">Relaxing enzyme</fullName>
    </alternativeName>
    <alternativeName>
        <fullName evidence="9">Swivelase</fullName>
    </alternativeName>
    <alternativeName>
        <fullName evidence="10">Untwisting enzyme</fullName>
    </alternativeName>
</protein>
<keyword evidence="16" id="KW-1185">Reference proteome</keyword>
<keyword evidence="5" id="KW-0460">Magnesium</keyword>
<evidence type="ECO:0000313" key="16">
    <source>
        <dbReference type="Proteomes" id="UP000657006"/>
    </source>
</evidence>
<dbReference type="InterPro" id="IPR003601">
    <property type="entry name" value="Topo_IA_2"/>
</dbReference>
<evidence type="ECO:0000256" key="2">
    <source>
        <dbReference type="ARBA" id="ARBA00009446"/>
    </source>
</evidence>
<dbReference type="InterPro" id="IPR023405">
    <property type="entry name" value="Topo_IA_core_domain"/>
</dbReference>
<comment type="similarity">
    <text evidence="2">Belongs to the type IA topoisomerase family.</text>
</comment>
<comment type="caution">
    <text evidence="15">The sequence shown here is derived from an EMBL/GenBank/DDBJ whole genome shotgun (WGS) entry which is preliminary data.</text>
</comment>
<comment type="catalytic activity">
    <reaction evidence="1">
        <text>ATP-independent breakage of single-stranded DNA, followed by passage and rejoining.</text>
        <dbReference type="EC" id="5.6.2.1"/>
    </reaction>
</comment>
<evidence type="ECO:0000256" key="10">
    <source>
        <dbReference type="ARBA" id="ARBA00031985"/>
    </source>
</evidence>
<dbReference type="InterPro" id="IPR003602">
    <property type="entry name" value="Topo_IA_DNA-bd_dom"/>
</dbReference>
<evidence type="ECO:0000259" key="13">
    <source>
        <dbReference type="PROSITE" id="PS50880"/>
    </source>
</evidence>
<dbReference type="InterPro" id="IPR013497">
    <property type="entry name" value="Topo_IA_cen"/>
</dbReference>
<name>A0A926I0I5_9FIRM</name>
<dbReference type="InterPro" id="IPR013824">
    <property type="entry name" value="Topo_IA_cen_sub1"/>
</dbReference>
<evidence type="ECO:0000256" key="4">
    <source>
        <dbReference type="ARBA" id="ARBA00022723"/>
    </source>
</evidence>
<dbReference type="InterPro" id="IPR005738">
    <property type="entry name" value="TopoIII"/>
</dbReference>
<evidence type="ECO:0000256" key="11">
    <source>
        <dbReference type="ARBA" id="ARBA00032235"/>
    </source>
</evidence>
<dbReference type="InterPro" id="IPR000380">
    <property type="entry name" value="Topo_IA"/>
</dbReference>
<dbReference type="EMBL" id="JACRSQ010000001">
    <property type="protein sequence ID" value="MBC8541971.1"/>
    <property type="molecule type" value="Genomic_DNA"/>
</dbReference>
<accession>A0A926I0I5</accession>
<dbReference type="Gene3D" id="2.70.20.10">
    <property type="entry name" value="Topoisomerase I, domain 3"/>
    <property type="match status" value="1"/>
</dbReference>
<dbReference type="PANTHER" id="PTHR11390">
    <property type="entry name" value="PROKARYOTIC DNA TOPOISOMERASE"/>
    <property type="match status" value="1"/>
</dbReference>
<dbReference type="PROSITE" id="PS50880">
    <property type="entry name" value="TOPRIM"/>
    <property type="match status" value="1"/>
</dbReference>
<dbReference type="InterPro" id="IPR013825">
    <property type="entry name" value="Topo_IA_cen_sub2"/>
</dbReference>
<dbReference type="Gene3D" id="1.10.290.10">
    <property type="entry name" value="Topoisomerase I, domain 4"/>
    <property type="match status" value="1"/>
</dbReference>
<dbReference type="InterPro" id="IPR013826">
    <property type="entry name" value="Topo_IA_cen_sub3"/>
</dbReference>
<dbReference type="SMART" id="SM00436">
    <property type="entry name" value="TOP1Bc"/>
    <property type="match status" value="1"/>
</dbReference>
<gene>
    <name evidence="15" type="ORF">H8730_00205</name>
</gene>
<evidence type="ECO:0000256" key="5">
    <source>
        <dbReference type="ARBA" id="ARBA00022842"/>
    </source>
</evidence>
<dbReference type="Gene3D" id="1.10.460.10">
    <property type="entry name" value="Topoisomerase I, domain 2"/>
    <property type="match status" value="1"/>
</dbReference>
<dbReference type="AlphaFoldDB" id="A0A926I0I5"/>
<evidence type="ECO:0000256" key="9">
    <source>
        <dbReference type="ARBA" id="ARBA00030003"/>
    </source>
</evidence>
<feature type="domain" description="Toprim" evidence="13">
    <location>
        <begin position="3"/>
        <end position="136"/>
    </location>
</feature>
<dbReference type="GO" id="GO:0006281">
    <property type="term" value="P:DNA repair"/>
    <property type="evidence" value="ECO:0007669"/>
    <property type="project" value="TreeGrafter"/>
</dbReference>
<evidence type="ECO:0000256" key="3">
    <source>
        <dbReference type="ARBA" id="ARBA00012891"/>
    </source>
</evidence>
<dbReference type="CDD" id="cd00186">
    <property type="entry name" value="TOP1Ac"/>
    <property type="match status" value="1"/>
</dbReference>
<dbReference type="NCBIfam" id="NF005829">
    <property type="entry name" value="PRK07726.1"/>
    <property type="match status" value="1"/>
</dbReference>
<dbReference type="NCBIfam" id="TIGR01056">
    <property type="entry name" value="topB"/>
    <property type="match status" value="1"/>
</dbReference>
<dbReference type="PRINTS" id="PR00417">
    <property type="entry name" value="PRTPISMRASEI"/>
</dbReference>
<keyword evidence="8" id="KW-0413">Isomerase</keyword>
<evidence type="ECO:0000313" key="15">
    <source>
        <dbReference type="EMBL" id="MBC8541971.1"/>
    </source>
</evidence>
<evidence type="ECO:0000256" key="6">
    <source>
        <dbReference type="ARBA" id="ARBA00023029"/>
    </source>
</evidence>
<dbReference type="GO" id="GO:0006310">
    <property type="term" value="P:DNA recombination"/>
    <property type="evidence" value="ECO:0007669"/>
    <property type="project" value="TreeGrafter"/>
</dbReference>
<dbReference type="InterPro" id="IPR023406">
    <property type="entry name" value="Topo_IA_AS"/>
</dbReference>
<keyword evidence="4" id="KW-0479">Metal-binding</keyword>
<dbReference type="SMART" id="SM00493">
    <property type="entry name" value="TOPRIM"/>
    <property type="match status" value="1"/>
</dbReference>
<organism evidence="15 16">
    <name type="scientific">Bianquea renquensis</name>
    <dbReference type="NCBI Taxonomy" id="2763661"/>
    <lineage>
        <taxon>Bacteria</taxon>
        <taxon>Bacillati</taxon>
        <taxon>Bacillota</taxon>
        <taxon>Clostridia</taxon>
        <taxon>Eubacteriales</taxon>
        <taxon>Bianqueaceae</taxon>
        <taxon>Bianquea</taxon>
    </lineage>
</organism>
<feature type="domain" description="Topo IA-type catalytic" evidence="14">
    <location>
        <begin position="153"/>
        <end position="599"/>
    </location>
</feature>
<dbReference type="GO" id="GO:0046872">
    <property type="term" value="F:metal ion binding"/>
    <property type="evidence" value="ECO:0007669"/>
    <property type="project" value="UniProtKB-KW"/>
</dbReference>
<dbReference type="Gene3D" id="3.40.50.140">
    <property type="match status" value="1"/>
</dbReference>
<dbReference type="PANTHER" id="PTHR11390:SF21">
    <property type="entry name" value="DNA TOPOISOMERASE 3-ALPHA"/>
    <property type="match status" value="1"/>
</dbReference>
<dbReference type="InterPro" id="IPR034144">
    <property type="entry name" value="TOPRIM_TopoIII"/>
</dbReference>
<evidence type="ECO:0000256" key="1">
    <source>
        <dbReference type="ARBA" id="ARBA00000213"/>
    </source>
</evidence>
<dbReference type="GO" id="GO:0003917">
    <property type="term" value="F:DNA topoisomerase type I (single strand cut, ATP-independent) activity"/>
    <property type="evidence" value="ECO:0007669"/>
    <property type="project" value="UniProtKB-EC"/>
</dbReference>
<evidence type="ECO:0000259" key="14">
    <source>
        <dbReference type="PROSITE" id="PS52039"/>
    </source>
</evidence>
<dbReference type="GO" id="GO:0043597">
    <property type="term" value="C:cytoplasmic replication fork"/>
    <property type="evidence" value="ECO:0007669"/>
    <property type="project" value="TreeGrafter"/>
</dbReference>
<dbReference type="Proteomes" id="UP000657006">
    <property type="component" value="Unassembled WGS sequence"/>
</dbReference>
<dbReference type="EC" id="5.6.2.1" evidence="3"/>
<dbReference type="PROSITE" id="PS00396">
    <property type="entry name" value="TOPO_IA_1"/>
    <property type="match status" value="1"/>
</dbReference>
<dbReference type="CDD" id="cd03362">
    <property type="entry name" value="TOPRIM_TopoIA_TopoIII"/>
    <property type="match status" value="1"/>
</dbReference>
<dbReference type="RefSeq" id="WP_177716395.1">
    <property type="nucleotide sequence ID" value="NZ_JACRSQ010000001.1"/>
</dbReference>
<dbReference type="Pfam" id="PF01751">
    <property type="entry name" value="Toprim"/>
    <property type="match status" value="1"/>
</dbReference>
<sequence length="719" mass="82106">MGRTLVVAEKPSVGRDYAKVLGCRQAGDGCLLGDQYVITWAIGHLVELCEPQEYDPRLKKWNRQDLPILPETMKTKVIKKTAKQFAIIKKWMQDPDIEAVICGTDSGREGELIFRYIYQQAKCRKPFYRLWVSSMTEEAILEGFAELRDGREYDRLYESARCRSEADWLVGINGSRAYTIRYGALLSIGRVQTPTLALLVSRQAEIDSFVPKDYFEVHLSLKTPHSEDSTFSAVWFELEEDQKTRTTKIWERGQAEQILQNVMAVGKAEVESVTKTKKKQLPPLLYDLTELQRDGNRKYGFSANRVLEIAQSLYERHKLVTYPRTDSRYLSSDMKETVLRAIQALDGPEFHPWIEAMPEPVFTKRIVDDSKVTDHHALIPTAKRPDLNRLSDDETKIYRLIAKRLLEVFYPPYEYEITEAILICQEERFLAKGKVVLEPGYTVLSKKEETTPGKEVDSQPLPPLQKGDIASIAEGAVETKQTKPPNPYTEATLLTAMEYAGKFVEDEELREKMGKLSLGTPATRASIIERLLQVGYIVRKNKQLLPTQKGMDLIRILPNELKSPEMTGKWERALERIYQGTMDPSRFMASISRYVQFIVSASEDPSEEKQVHFDREAPKGKGRKRKRQIGICPLCHTGQVLKNSKSYYCSNWKDGCHFTIWLNALERYGVELTDALVRDTLAGKNPQISVSLPQTGEKAKAVLTVTETGLLEFKNLKRE</sequence>
<reference evidence="15" key="1">
    <citation type="submission" date="2020-08" db="EMBL/GenBank/DDBJ databases">
        <title>Genome public.</title>
        <authorList>
            <person name="Liu C."/>
            <person name="Sun Q."/>
        </authorList>
    </citation>
    <scope>NUCLEOTIDE SEQUENCE</scope>
    <source>
        <strain evidence="15">NSJ-32</strain>
    </source>
</reference>
<keyword evidence="7" id="KW-0238">DNA-binding</keyword>
<dbReference type="GO" id="GO:0006265">
    <property type="term" value="P:DNA topological change"/>
    <property type="evidence" value="ECO:0007669"/>
    <property type="project" value="InterPro"/>
</dbReference>
<dbReference type="PROSITE" id="PS52039">
    <property type="entry name" value="TOPO_IA_2"/>
    <property type="match status" value="1"/>
</dbReference>
<dbReference type="SUPFAM" id="SSF56712">
    <property type="entry name" value="Prokaryotic type I DNA topoisomerase"/>
    <property type="match status" value="1"/>
</dbReference>
<keyword evidence="6" id="KW-0799">Topoisomerase</keyword>
<evidence type="ECO:0000256" key="12">
    <source>
        <dbReference type="ARBA" id="ARBA00032877"/>
    </source>
</evidence>
<dbReference type="SMART" id="SM00437">
    <property type="entry name" value="TOP1Ac"/>
    <property type="match status" value="1"/>
</dbReference>
<evidence type="ECO:0000256" key="8">
    <source>
        <dbReference type="ARBA" id="ARBA00023235"/>
    </source>
</evidence>
<dbReference type="GO" id="GO:0003677">
    <property type="term" value="F:DNA binding"/>
    <property type="evidence" value="ECO:0007669"/>
    <property type="project" value="UniProtKB-KW"/>
</dbReference>
<evidence type="ECO:0000256" key="7">
    <source>
        <dbReference type="ARBA" id="ARBA00023125"/>
    </source>
</evidence>
<dbReference type="InterPro" id="IPR006171">
    <property type="entry name" value="TOPRIM_dom"/>
</dbReference>
<dbReference type="Pfam" id="PF01131">
    <property type="entry name" value="Topoisom_bac"/>
    <property type="match status" value="1"/>
</dbReference>
<proteinExistence type="inferred from homology"/>